<comment type="caution">
    <text evidence="2">The sequence shown here is derived from an EMBL/GenBank/DDBJ whole genome shotgun (WGS) entry which is preliminary data.</text>
</comment>
<feature type="domain" description="Glycosyl transferase family 1" evidence="1">
    <location>
        <begin position="230"/>
        <end position="391"/>
    </location>
</feature>
<dbReference type="SUPFAM" id="SSF53756">
    <property type="entry name" value="UDP-Glycosyltransferase/glycogen phosphorylase"/>
    <property type="match status" value="1"/>
</dbReference>
<reference evidence="2 3" key="1">
    <citation type="submission" date="2024-03" db="EMBL/GenBank/DDBJ databases">
        <title>Ignisphaera cupida sp. nov., a hyperthermophilic hydrolytic archaeon from a hot spring of Kamchatka, and proposal of Ignisphaeraceae fam. nov.</title>
        <authorList>
            <person name="Podosokorskaya O.A."/>
            <person name="Elcheninov A.G."/>
            <person name="Maltseva A.I."/>
            <person name="Zayulina K.S."/>
            <person name="Novikov A."/>
            <person name="Merkel A.Y."/>
        </authorList>
    </citation>
    <scope>NUCLEOTIDE SEQUENCE [LARGE SCALE GENOMIC DNA]</scope>
    <source>
        <strain evidence="2 3">38H-sp</strain>
    </source>
</reference>
<evidence type="ECO:0000313" key="3">
    <source>
        <dbReference type="Proteomes" id="UP001466331"/>
    </source>
</evidence>
<accession>A0ABU9U9W6</accession>
<dbReference type="RefSeq" id="WP_420068913.1">
    <property type="nucleotide sequence ID" value="NZ_JBCHKQ010000001.1"/>
</dbReference>
<name>A0ABU9U9W6_9SPIR</name>
<gene>
    <name evidence="2" type="ORF">WKV44_02800</name>
</gene>
<dbReference type="CDD" id="cd03825">
    <property type="entry name" value="GT4_WcaC-like"/>
    <property type="match status" value="1"/>
</dbReference>
<organism evidence="2 3">
    <name type="scientific">Rarispira pelagica</name>
    <dbReference type="NCBI Taxonomy" id="3141764"/>
    <lineage>
        <taxon>Bacteria</taxon>
        <taxon>Pseudomonadati</taxon>
        <taxon>Spirochaetota</taxon>
        <taxon>Spirochaetia</taxon>
        <taxon>Winmispirales</taxon>
        <taxon>Winmispiraceae</taxon>
        <taxon>Rarispira</taxon>
    </lineage>
</organism>
<dbReference type="Pfam" id="PF00534">
    <property type="entry name" value="Glycos_transf_1"/>
    <property type="match status" value="1"/>
</dbReference>
<dbReference type="PANTHER" id="PTHR12526">
    <property type="entry name" value="GLYCOSYLTRANSFERASE"/>
    <property type="match status" value="1"/>
</dbReference>
<protein>
    <submittedName>
        <fullName evidence="2">Glycosyltransferase family 4 protein</fullName>
    </submittedName>
</protein>
<sequence length="418" mass="47331">MKLLHVSTWDISGGAARAAYRLHKALLYEGIDSKMLVQDKKSDDYTVLGLANNKIQKTLNILRPIVDTLPVKFFYKNRTKTLFSPSWVGSGKIIDKIDEINPDIVHLHWICGGMLKIEDLAKIKKPIVWSLHDMWAFTGGCHYDEECEGYKKKCGYCKVLSSNISTDLSRKGWDRKRKVFEKMDNITIVGLSRWLMTCSKKSSLLQDKKHINLPNPIDTALYKPLDRLIARRIWNLPEDKKLVLFGAMNATSDPRKGFYQLGTALEKIDNKNLELVVFGSSKPKSAYDYGFYTHYVGQLYDDISLAALYSAVDVMIVPSLQEAFGLTAVEAMACGTPVVAFNATGLQDIVEHDYTGYLAQPYDTNDLAKGIDWILNLDEAGYNYMCKNAREKVLQEFDSRIVAKKYIELYKSILSGSI</sequence>
<dbReference type="Gene3D" id="3.40.50.2000">
    <property type="entry name" value="Glycogen Phosphorylase B"/>
    <property type="match status" value="2"/>
</dbReference>
<dbReference type="Proteomes" id="UP001466331">
    <property type="component" value="Unassembled WGS sequence"/>
</dbReference>
<dbReference type="PANTHER" id="PTHR12526:SF635">
    <property type="entry name" value="GLYCOSYL TRANSFERASE GROUP 1"/>
    <property type="match status" value="1"/>
</dbReference>
<proteinExistence type="predicted"/>
<dbReference type="EMBL" id="JBCHKQ010000001">
    <property type="protein sequence ID" value="MEM5947465.1"/>
    <property type="molecule type" value="Genomic_DNA"/>
</dbReference>
<evidence type="ECO:0000259" key="1">
    <source>
        <dbReference type="Pfam" id="PF00534"/>
    </source>
</evidence>
<evidence type="ECO:0000313" key="2">
    <source>
        <dbReference type="EMBL" id="MEM5947465.1"/>
    </source>
</evidence>
<keyword evidence="3" id="KW-1185">Reference proteome</keyword>
<dbReference type="InterPro" id="IPR001296">
    <property type="entry name" value="Glyco_trans_1"/>
</dbReference>